<dbReference type="Pfam" id="PF00639">
    <property type="entry name" value="Rotamase"/>
    <property type="match status" value="2"/>
</dbReference>
<dbReference type="SUPFAM" id="SSF109998">
    <property type="entry name" value="Triger factor/SurA peptide-binding domain-like"/>
    <property type="match status" value="1"/>
</dbReference>
<gene>
    <name evidence="5" type="ORF">HHX25_01920</name>
</gene>
<sequence length="511" mass="58623">MPLKINNLKFTINLKHISVLCIALLVVNVMSAQDITEEGEKKEIVKKVDSVVLQKANMPLHEIIEEKEKKEAVGKIDSVIPQKAKKVDGVAAVVGDYIILDSDVPREKEQIIAAGGSVEGVTDCQLLGKLLENKLYAHHAIQDSIQVSDAEVRQEVEYTIQQFLQQKPDIDELVKFYKQEDEQGLRDYIFEIIKSNKLSNKMQAKIVEEIEVTPEEVRTFFDKIPEDELPFFGTELKVAQIVAKPKVSEEEKQKVIDRLKQFKADVVENGASFRSKVVLYGEDPGMKQSGYIYTLNRKKPKMVKEFRQVAFSLQEGEVSDPFETEYGYHIIYCEKIRGQEYDVSHILLFPKVSSEAINEAKERLEKIRKRIVDGDISFADAAKASSDEKETRGDGGQLINPRTQDYNFDLTKMGPEQYAQIQNLKDNEVSQILTEQDRKGNVSFKIMRVTDRIDEHKASYARDYLKIKELALKEKQIKAIEKWQEEKILDTYIKISGKFRDCEFSGNWLKK</sequence>
<reference evidence="5 6" key="1">
    <citation type="submission" date="2020-04" db="EMBL/GenBank/DDBJ databases">
        <title>A Flavivirga sp. nov.</title>
        <authorList>
            <person name="Sun X."/>
        </authorList>
    </citation>
    <scope>NUCLEOTIDE SEQUENCE [LARGE SCALE GENOMIC DNA]</scope>
    <source>
        <strain evidence="5 6">Y03</strain>
    </source>
</reference>
<organism evidence="5 6">
    <name type="scientific">Flavivirga algicola</name>
    <dbReference type="NCBI Taxonomy" id="2729136"/>
    <lineage>
        <taxon>Bacteria</taxon>
        <taxon>Pseudomonadati</taxon>
        <taxon>Bacteroidota</taxon>
        <taxon>Flavobacteriia</taxon>
        <taxon>Flavobacteriales</taxon>
        <taxon>Flavobacteriaceae</taxon>
        <taxon>Flavivirga</taxon>
    </lineage>
</organism>
<dbReference type="PROSITE" id="PS50198">
    <property type="entry name" value="PPIC_PPIASE_2"/>
    <property type="match status" value="2"/>
</dbReference>
<dbReference type="PANTHER" id="PTHR47637:SF1">
    <property type="entry name" value="CHAPERONE SURA"/>
    <property type="match status" value="1"/>
</dbReference>
<dbReference type="RefSeq" id="WP_169669506.1">
    <property type="nucleotide sequence ID" value="NZ_JABBHF010000001.1"/>
</dbReference>
<evidence type="ECO:0000256" key="2">
    <source>
        <dbReference type="PROSITE-ProRule" id="PRU00278"/>
    </source>
</evidence>
<dbReference type="Gene3D" id="3.10.50.40">
    <property type="match status" value="2"/>
</dbReference>
<keyword evidence="2 5" id="KW-0413">Isomerase</keyword>
<dbReference type="InterPro" id="IPR046357">
    <property type="entry name" value="PPIase_dom_sf"/>
</dbReference>
<evidence type="ECO:0000256" key="1">
    <source>
        <dbReference type="ARBA" id="ARBA00022729"/>
    </source>
</evidence>
<proteinExistence type="predicted"/>
<name>A0ABX1RRS1_9FLAO</name>
<dbReference type="InterPro" id="IPR000297">
    <property type="entry name" value="PPIase_PpiC"/>
</dbReference>
<dbReference type="Proteomes" id="UP000746690">
    <property type="component" value="Unassembled WGS sequence"/>
</dbReference>
<dbReference type="SUPFAM" id="SSF54534">
    <property type="entry name" value="FKBP-like"/>
    <property type="match status" value="2"/>
</dbReference>
<feature type="signal peptide" evidence="3">
    <location>
        <begin position="1"/>
        <end position="32"/>
    </location>
</feature>
<dbReference type="EMBL" id="JABBHF010000001">
    <property type="protein sequence ID" value="NMH86250.1"/>
    <property type="molecule type" value="Genomic_DNA"/>
</dbReference>
<dbReference type="GO" id="GO:0016853">
    <property type="term" value="F:isomerase activity"/>
    <property type="evidence" value="ECO:0007669"/>
    <property type="project" value="UniProtKB-KW"/>
</dbReference>
<dbReference type="Gene3D" id="1.10.4030.10">
    <property type="entry name" value="Porin chaperone SurA, peptide-binding domain"/>
    <property type="match status" value="1"/>
</dbReference>
<evidence type="ECO:0000313" key="5">
    <source>
        <dbReference type="EMBL" id="NMH86250.1"/>
    </source>
</evidence>
<comment type="caution">
    <text evidence="5">The sequence shown here is derived from an EMBL/GenBank/DDBJ whole genome shotgun (WGS) entry which is preliminary data.</text>
</comment>
<keyword evidence="6" id="KW-1185">Reference proteome</keyword>
<keyword evidence="2" id="KW-0697">Rotamase</keyword>
<feature type="domain" description="PpiC" evidence="4">
    <location>
        <begin position="233"/>
        <end position="335"/>
    </location>
</feature>
<keyword evidence="1 3" id="KW-0732">Signal</keyword>
<evidence type="ECO:0000259" key="4">
    <source>
        <dbReference type="PROSITE" id="PS50198"/>
    </source>
</evidence>
<evidence type="ECO:0000313" key="6">
    <source>
        <dbReference type="Proteomes" id="UP000746690"/>
    </source>
</evidence>
<feature type="chain" id="PRO_5046993881" evidence="3">
    <location>
        <begin position="33"/>
        <end position="511"/>
    </location>
</feature>
<accession>A0ABX1RRS1</accession>
<protein>
    <submittedName>
        <fullName evidence="5">Peptidylprolyl isomerase</fullName>
    </submittedName>
</protein>
<feature type="domain" description="PpiC" evidence="4">
    <location>
        <begin position="338"/>
        <end position="451"/>
    </location>
</feature>
<evidence type="ECO:0000256" key="3">
    <source>
        <dbReference type="SAM" id="SignalP"/>
    </source>
</evidence>
<dbReference type="InterPro" id="IPR027304">
    <property type="entry name" value="Trigger_fact/SurA_dom_sf"/>
</dbReference>
<dbReference type="InterPro" id="IPR050280">
    <property type="entry name" value="OMP_Chaperone_SurA"/>
</dbReference>
<dbReference type="PANTHER" id="PTHR47637">
    <property type="entry name" value="CHAPERONE SURA"/>
    <property type="match status" value="1"/>
</dbReference>